<proteinExistence type="predicted"/>
<comment type="caution">
    <text evidence="1">The sequence shown here is derived from an EMBL/GenBank/DDBJ whole genome shotgun (WGS) entry which is preliminary data.</text>
</comment>
<evidence type="ECO:0000313" key="1">
    <source>
        <dbReference type="EMBL" id="MBB2181855.1"/>
    </source>
</evidence>
<protein>
    <recommendedName>
        <fullName evidence="3">BIG2 domain-containing protein</fullName>
    </recommendedName>
</protein>
<evidence type="ECO:0008006" key="3">
    <source>
        <dbReference type="Google" id="ProtNLM"/>
    </source>
</evidence>
<dbReference type="AlphaFoldDB" id="A0A839JW11"/>
<dbReference type="EMBL" id="JACEGA010000001">
    <property type="protein sequence ID" value="MBB2181855.1"/>
    <property type="molecule type" value="Genomic_DNA"/>
</dbReference>
<dbReference type="RefSeq" id="WP_228351598.1">
    <property type="nucleotide sequence ID" value="NZ_JACEGA010000001.1"/>
</dbReference>
<keyword evidence="2" id="KW-1185">Reference proteome</keyword>
<gene>
    <name evidence="1" type="ORF">H0486_03060</name>
</gene>
<organism evidence="1 2">
    <name type="scientific">Variimorphobacter saccharofermentans</name>
    <dbReference type="NCBI Taxonomy" id="2755051"/>
    <lineage>
        <taxon>Bacteria</taxon>
        <taxon>Bacillati</taxon>
        <taxon>Bacillota</taxon>
        <taxon>Clostridia</taxon>
        <taxon>Lachnospirales</taxon>
        <taxon>Lachnospiraceae</taxon>
        <taxon>Variimorphobacter</taxon>
    </lineage>
</organism>
<reference evidence="1 2" key="1">
    <citation type="submission" date="2020-07" db="EMBL/GenBank/DDBJ databases">
        <title>Characterization and genome sequencing of isolate MD1, a novel member within the family Lachnospiraceae.</title>
        <authorList>
            <person name="Rettenmaier R."/>
            <person name="Di Bello L."/>
            <person name="Zinser C."/>
            <person name="Scheitz K."/>
            <person name="Liebl W."/>
            <person name="Zverlov V."/>
        </authorList>
    </citation>
    <scope>NUCLEOTIDE SEQUENCE [LARGE SCALE GENOMIC DNA]</scope>
    <source>
        <strain evidence="1 2">MD1</strain>
    </source>
</reference>
<accession>A0A839JW11</accession>
<evidence type="ECO:0000313" key="2">
    <source>
        <dbReference type="Proteomes" id="UP000574276"/>
    </source>
</evidence>
<name>A0A839JW11_9FIRM</name>
<dbReference type="Proteomes" id="UP000574276">
    <property type="component" value="Unassembled WGS sequence"/>
</dbReference>
<sequence>MIVYGLVTINGVQRKFQTKITVKKAYIRLIESTNTLEKGSTFTYKAVGYGVKTEDIMFYTSKKSVVVIKKTTGKAKAKTKGTDYIIAKAGKVKVEIKVKIS</sequence>